<evidence type="ECO:0000256" key="1">
    <source>
        <dbReference type="SAM" id="MobiDB-lite"/>
    </source>
</evidence>
<name>A0A8S1SZC5_9CILI</name>
<feature type="compositionally biased region" description="Low complexity" evidence="1">
    <location>
        <begin position="117"/>
        <end position="133"/>
    </location>
</feature>
<organism evidence="2 3">
    <name type="scientific">Paramecium pentaurelia</name>
    <dbReference type="NCBI Taxonomy" id="43138"/>
    <lineage>
        <taxon>Eukaryota</taxon>
        <taxon>Sar</taxon>
        <taxon>Alveolata</taxon>
        <taxon>Ciliophora</taxon>
        <taxon>Intramacronucleata</taxon>
        <taxon>Oligohymenophorea</taxon>
        <taxon>Peniculida</taxon>
        <taxon>Parameciidae</taxon>
        <taxon>Paramecium</taxon>
    </lineage>
</organism>
<comment type="caution">
    <text evidence="2">The sequence shown here is derived from an EMBL/GenBank/DDBJ whole genome shotgun (WGS) entry which is preliminary data.</text>
</comment>
<dbReference type="AlphaFoldDB" id="A0A8S1SZC5"/>
<sequence>MYQSQEILSDEEDFETQQYLIRQRQIAELQQQYQSKRQELDKYLKTEESIVSPRLFNYETNYSTNQTLKNQIISTEPNQNLDIAQKQQNQFLTSFASLNKRSLITPTSDRRSEVQQNSNFNTNKTSKSPIQNPILQNNKKIIIKKVNHETQTQLTVSCKIPINSKFSIQLQQNLDSNLNKATQTTQILKQKNLVQNSKPKVQETNSINKYTQRFKTEYNCAKEQNESTKIQQNTKKTPMNKKQFEQWYKSQQSWVNKTEMKVFQQRMEKEQMNQESDYQQQSFSPKILKHSQDIVNQKFSGCQFMERQQQYDNYLKMKQQNREHEEILERQSQKFRMSPISKLIVRSVTPKSYRDNSKNHTANTSWFGNHNTQCAEQCQCSNFTQPQQCTQFQGCNWNGKNCYQPNCTEIISQSKCISPQCAWYLEKCHDGQSCNYYTDKQICNQIFGCIANDGYCLPYEDCNFTTQEKCQGITPTGIQCFWNSQTQSCLKFQSCNRLSLDNNDCNSIPYCIQKKKQCENFSNLKCSDMESQQDCSRMAQYECSWLNDKCQYVACSTYTTPLSCSVNSCTWNGSSCLYCPIDNSYSNLIIILNLLISIVLF</sequence>
<gene>
    <name evidence="2" type="ORF">PPENT_87.1.T0130386</name>
</gene>
<dbReference type="EMBL" id="CAJJDO010000013">
    <property type="protein sequence ID" value="CAD8144758.1"/>
    <property type="molecule type" value="Genomic_DNA"/>
</dbReference>
<proteinExistence type="predicted"/>
<protein>
    <submittedName>
        <fullName evidence="2">Uncharacterized protein</fullName>
    </submittedName>
</protein>
<keyword evidence="3" id="KW-1185">Reference proteome</keyword>
<dbReference type="Proteomes" id="UP000689195">
    <property type="component" value="Unassembled WGS sequence"/>
</dbReference>
<reference evidence="2" key="1">
    <citation type="submission" date="2021-01" db="EMBL/GenBank/DDBJ databases">
        <authorList>
            <consortium name="Genoscope - CEA"/>
            <person name="William W."/>
        </authorList>
    </citation>
    <scope>NUCLEOTIDE SEQUENCE</scope>
</reference>
<evidence type="ECO:0000313" key="3">
    <source>
        <dbReference type="Proteomes" id="UP000689195"/>
    </source>
</evidence>
<accession>A0A8S1SZC5</accession>
<feature type="region of interest" description="Disordered" evidence="1">
    <location>
        <begin position="104"/>
        <end position="133"/>
    </location>
</feature>
<dbReference type="OrthoDB" id="294328at2759"/>
<evidence type="ECO:0000313" key="2">
    <source>
        <dbReference type="EMBL" id="CAD8144758.1"/>
    </source>
</evidence>